<dbReference type="Proteomes" id="UP000239872">
    <property type="component" value="Unassembled WGS sequence"/>
</dbReference>
<name>A0A2S7SSJ4_9BACT</name>
<evidence type="ECO:0000313" key="3">
    <source>
        <dbReference type="Proteomes" id="UP000239872"/>
    </source>
</evidence>
<dbReference type="InterPro" id="IPR052345">
    <property type="entry name" value="Rad_response_metalloprotease"/>
</dbReference>
<feature type="domain" description="IrrE N-terminal-like" evidence="1">
    <location>
        <begin position="111"/>
        <end position="219"/>
    </location>
</feature>
<dbReference type="EMBL" id="PPSL01000005">
    <property type="protein sequence ID" value="PQJ09577.1"/>
    <property type="molecule type" value="Genomic_DNA"/>
</dbReference>
<keyword evidence="2" id="KW-0238">DNA-binding</keyword>
<organism evidence="2 3">
    <name type="scientific">Flavipsychrobacter stenotrophus</name>
    <dbReference type="NCBI Taxonomy" id="2077091"/>
    <lineage>
        <taxon>Bacteria</taxon>
        <taxon>Pseudomonadati</taxon>
        <taxon>Bacteroidota</taxon>
        <taxon>Chitinophagia</taxon>
        <taxon>Chitinophagales</taxon>
        <taxon>Chitinophagaceae</taxon>
        <taxon>Flavipsychrobacter</taxon>
    </lineage>
</organism>
<gene>
    <name evidence="2" type="ORF">CJD36_016695</name>
</gene>
<dbReference type="Gene3D" id="1.10.10.2910">
    <property type="match status" value="1"/>
</dbReference>
<evidence type="ECO:0000259" key="1">
    <source>
        <dbReference type="Pfam" id="PF06114"/>
    </source>
</evidence>
<keyword evidence="3" id="KW-1185">Reference proteome</keyword>
<dbReference type="InterPro" id="IPR010359">
    <property type="entry name" value="IrrE_HExxH"/>
</dbReference>
<dbReference type="AlphaFoldDB" id="A0A2S7SSJ4"/>
<dbReference type="Pfam" id="PF06114">
    <property type="entry name" value="Peptidase_M78"/>
    <property type="match status" value="1"/>
</dbReference>
<accession>A0A2S7SSJ4</accession>
<dbReference type="GO" id="GO:0003677">
    <property type="term" value="F:DNA binding"/>
    <property type="evidence" value="ECO:0007669"/>
    <property type="project" value="UniProtKB-KW"/>
</dbReference>
<proteinExistence type="predicted"/>
<reference evidence="2 3" key="1">
    <citation type="submission" date="2018-01" db="EMBL/GenBank/DDBJ databases">
        <title>A novel member of the phylum Bacteroidetes isolated from glacier ice.</title>
        <authorList>
            <person name="Liu Q."/>
            <person name="Xin Y.-H."/>
        </authorList>
    </citation>
    <scope>NUCLEOTIDE SEQUENCE [LARGE SCALE GENOMIC DNA]</scope>
    <source>
        <strain evidence="2 3">RB1R16</strain>
    </source>
</reference>
<dbReference type="PANTHER" id="PTHR43236:SF2">
    <property type="entry name" value="BLL0069 PROTEIN"/>
    <property type="match status" value="1"/>
</dbReference>
<protein>
    <submittedName>
        <fullName evidence="2">DNA-binding protein</fullName>
    </submittedName>
</protein>
<evidence type="ECO:0000313" key="2">
    <source>
        <dbReference type="EMBL" id="PQJ09577.1"/>
    </source>
</evidence>
<sequence length="329" mass="38408">MLIFSDYYKQDYVFFISNQKLSASEQIDILYRKHGESFSKEDRWTIQEFLFLCESEQFLWDELSFKPNRFNFTTSGTFFKAHGEQGANALRTHLGYRPNTIIKDLYYDLRNLGIHIFRRRLSNSDISGLFINHPTAGKCVLVNYNEDVFRQNFTIAHEIGHSVFDSDNEINISFLNDGKDNNLIEIRANTFASNFLIPKEAIKNLNVSIWTEEIVTTLALQFKTNILPLLISLKEAKFINQTQYTAYSKIRIPSNQKEDPELALSDGKLKEAKRKLMERGLSSFYINKCFEGYTKGYISERRFAEMLLTNEFELPLILEMFSLKLDYGN</sequence>
<dbReference type="PANTHER" id="PTHR43236">
    <property type="entry name" value="ANTITOXIN HIGA1"/>
    <property type="match status" value="1"/>
</dbReference>
<comment type="caution">
    <text evidence="2">The sequence shown here is derived from an EMBL/GenBank/DDBJ whole genome shotgun (WGS) entry which is preliminary data.</text>
</comment>